<evidence type="ECO:0008006" key="2">
    <source>
        <dbReference type="Google" id="ProtNLM"/>
    </source>
</evidence>
<protein>
    <recommendedName>
        <fullName evidence="2">Nucleotide-diphospho-sugar transferase domain-containing protein</fullName>
    </recommendedName>
</protein>
<dbReference type="Gene3D" id="3.90.550.10">
    <property type="entry name" value="Spore Coat Polysaccharide Biosynthesis Protein SpsA, Chain A"/>
    <property type="match status" value="1"/>
</dbReference>
<dbReference type="InterPro" id="IPR029044">
    <property type="entry name" value="Nucleotide-diphossugar_trans"/>
</dbReference>
<name>A0A6C0D2D0_9ZZZZ</name>
<proteinExistence type="predicted"/>
<reference evidence="1" key="1">
    <citation type="journal article" date="2020" name="Nature">
        <title>Giant virus diversity and host interactions through global metagenomics.</title>
        <authorList>
            <person name="Schulz F."/>
            <person name="Roux S."/>
            <person name="Paez-Espino D."/>
            <person name="Jungbluth S."/>
            <person name="Walsh D.A."/>
            <person name="Denef V.J."/>
            <person name="McMahon K.D."/>
            <person name="Konstantinidis K.T."/>
            <person name="Eloe-Fadrosh E.A."/>
            <person name="Kyrpides N.C."/>
            <person name="Woyke T."/>
        </authorList>
    </citation>
    <scope>NUCLEOTIDE SEQUENCE</scope>
    <source>
        <strain evidence="1">GVMAG-M-3300023174-111</strain>
    </source>
</reference>
<sequence length="319" mass="36637">MAGLDNINFEVMDDEEEMFSKETATTTASNTFNETTVTTAMSINDKIAEYVKTHNPCVYILTPCYGGQCFVNYVHCLMASFDLFRKLGIELRIEFCKNDSLVSRARNNLVARAMSNPKMTHFIFIDADISWDPMDIVKLILSDKQLVGGIYPLKHYEWKDLVVDKTNPYNSNVIQSWINRKNQSQFKDIISDAALVQQKLLKYNVNYLGTTLTIDNNLAEVRHLATGFMMIKRDVITKMSHGYPSTKYTDDVQFLLPEENEFAYALFDCGVEDGHYLSEDWLFCERWRKMGGHIFIDVSISLTHTGTEDYRGCYVTSLI</sequence>
<organism evidence="1">
    <name type="scientific">viral metagenome</name>
    <dbReference type="NCBI Taxonomy" id="1070528"/>
    <lineage>
        <taxon>unclassified sequences</taxon>
        <taxon>metagenomes</taxon>
        <taxon>organismal metagenomes</taxon>
    </lineage>
</organism>
<dbReference type="EMBL" id="MN739532">
    <property type="protein sequence ID" value="QHT11216.1"/>
    <property type="molecule type" value="Genomic_DNA"/>
</dbReference>
<accession>A0A6C0D2D0</accession>
<dbReference type="AlphaFoldDB" id="A0A6C0D2D0"/>
<evidence type="ECO:0000313" key="1">
    <source>
        <dbReference type="EMBL" id="QHT11216.1"/>
    </source>
</evidence>
<dbReference type="SUPFAM" id="SSF53448">
    <property type="entry name" value="Nucleotide-diphospho-sugar transferases"/>
    <property type="match status" value="1"/>
</dbReference>